<dbReference type="AlphaFoldDB" id="A0A2T9X1U1"/>
<evidence type="ECO:0000256" key="1">
    <source>
        <dbReference type="SAM" id="Phobius"/>
    </source>
</evidence>
<evidence type="ECO:0008006" key="4">
    <source>
        <dbReference type="Google" id="ProtNLM"/>
    </source>
</evidence>
<feature type="transmembrane region" description="Helical" evidence="1">
    <location>
        <begin position="129"/>
        <end position="147"/>
    </location>
</feature>
<feature type="transmembrane region" description="Helical" evidence="1">
    <location>
        <begin position="181"/>
        <end position="201"/>
    </location>
</feature>
<feature type="transmembrane region" description="Helical" evidence="1">
    <location>
        <begin position="47"/>
        <end position="69"/>
    </location>
</feature>
<keyword evidence="1" id="KW-0472">Membrane</keyword>
<feature type="transmembrane region" description="Helical" evidence="1">
    <location>
        <begin position="12"/>
        <end position="35"/>
    </location>
</feature>
<dbReference type="Pfam" id="PF07758">
    <property type="entry name" value="DUF1614"/>
    <property type="match status" value="1"/>
</dbReference>
<dbReference type="Proteomes" id="UP000245638">
    <property type="component" value="Unassembled WGS sequence"/>
</dbReference>
<evidence type="ECO:0000313" key="2">
    <source>
        <dbReference type="EMBL" id="PVU74005.1"/>
    </source>
</evidence>
<keyword evidence="1" id="KW-0812">Transmembrane</keyword>
<reference evidence="2 3" key="1">
    <citation type="journal article" date="2015" name="Appl. Environ. Microbiol.">
        <title>Nanoarchaeota, Their Sulfolobales Host, and Nanoarchaeota Virus Distribution across Yellowstone National Park Hot Springs.</title>
        <authorList>
            <person name="Munson-McGee J.H."/>
            <person name="Field E.K."/>
            <person name="Bateson M."/>
            <person name="Rooney C."/>
            <person name="Stepanauskas R."/>
            <person name="Young M.J."/>
        </authorList>
    </citation>
    <scope>NUCLEOTIDE SEQUENCE [LARGE SCALE GENOMIC DNA]</scope>
    <source>
        <strain evidence="2">SCGC AC-742_N10</strain>
    </source>
</reference>
<feature type="transmembrane region" description="Helical" evidence="1">
    <location>
        <begin position="213"/>
        <end position="235"/>
    </location>
</feature>
<evidence type="ECO:0000313" key="3">
    <source>
        <dbReference type="Proteomes" id="UP000245638"/>
    </source>
</evidence>
<feature type="transmembrane region" description="Helical" evidence="1">
    <location>
        <begin position="154"/>
        <end position="175"/>
    </location>
</feature>
<name>A0A2T9X1U1_9CREN</name>
<sequence length="243" mass="27256">MGKRIVIFYPFRGILFPVYLFMGLILVLVSIGYFKDLLLFVGVSRKLSYLFAFEISFLSLLLSPVNFVIKEVKKRAIAPRYDVVYVFGIPFYVPRLDIEYFTTQVAINFGGALIPLMLSISLLFLLYKYLLPIFINIILLIIVSKYFSKVIEGVGVVMHPFIPPLFSVLFSYLLFFKMPELIPVSAYISSVLGTLIGADLLNLKKIIDASPQIVSIGGMGSFDGIFLSGLFSVLLGELVISIF</sequence>
<organism evidence="2 3">
    <name type="scientific">Acidianus hospitalis</name>
    <dbReference type="NCBI Taxonomy" id="563177"/>
    <lineage>
        <taxon>Archaea</taxon>
        <taxon>Thermoproteota</taxon>
        <taxon>Thermoprotei</taxon>
        <taxon>Sulfolobales</taxon>
        <taxon>Sulfolobaceae</taxon>
        <taxon>Acidianus</taxon>
    </lineage>
</organism>
<accession>A0A2T9X1U1</accession>
<protein>
    <recommendedName>
        <fullName evidence="4">DUF1614 domain-containing protein</fullName>
    </recommendedName>
</protein>
<proteinExistence type="predicted"/>
<dbReference type="InterPro" id="IPR011672">
    <property type="entry name" value="DUF1614"/>
</dbReference>
<gene>
    <name evidence="2" type="ORF">DDW13_09140</name>
</gene>
<dbReference type="EMBL" id="QEFD01000235">
    <property type="protein sequence ID" value="PVU74005.1"/>
    <property type="molecule type" value="Genomic_DNA"/>
</dbReference>
<comment type="caution">
    <text evidence="2">The sequence shown here is derived from an EMBL/GenBank/DDBJ whole genome shotgun (WGS) entry which is preliminary data.</text>
</comment>
<keyword evidence="1" id="KW-1133">Transmembrane helix</keyword>